<dbReference type="InterPro" id="IPR001173">
    <property type="entry name" value="Glyco_trans_2-like"/>
</dbReference>
<reference evidence="2 3" key="1">
    <citation type="submission" date="2018-08" db="EMBL/GenBank/DDBJ databases">
        <authorList>
            <person name="Khan S.A."/>
        </authorList>
    </citation>
    <scope>NUCLEOTIDE SEQUENCE [LARGE SCALE GENOMIC DNA]</scope>
    <source>
        <strain evidence="2 3">GTF-13</strain>
    </source>
</reference>
<organism evidence="2 3">
    <name type="scientific">Aestuariirhabdus litorea</name>
    <dbReference type="NCBI Taxonomy" id="2528527"/>
    <lineage>
        <taxon>Bacteria</taxon>
        <taxon>Pseudomonadati</taxon>
        <taxon>Pseudomonadota</taxon>
        <taxon>Gammaproteobacteria</taxon>
        <taxon>Oceanospirillales</taxon>
        <taxon>Aestuariirhabdaceae</taxon>
        <taxon>Aestuariirhabdus</taxon>
    </lineage>
</organism>
<proteinExistence type="predicted"/>
<protein>
    <submittedName>
        <fullName evidence="2">Glycosyltransferase family 2 protein</fullName>
    </submittedName>
</protein>
<dbReference type="InterPro" id="IPR029044">
    <property type="entry name" value="Nucleotide-diphossugar_trans"/>
</dbReference>
<dbReference type="EMBL" id="QWEZ01000001">
    <property type="protein sequence ID" value="RRJ83894.1"/>
    <property type="molecule type" value="Genomic_DNA"/>
</dbReference>
<name>A0A3P3VN90_9GAMM</name>
<dbReference type="Pfam" id="PF00535">
    <property type="entry name" value="Glycos_transf_2"/>
    <property type="match status" value="1"/>
</dbReference>
<accession>A0A3P3VN90</accession>
<dbReference type="PANTHER" id="PTHR22916:SF3">
    <property type="entry name" value="UDP-GLCNAC:BETAGAL BETA-1,3-N-ACETYLGLUCOSAMINYLTRANSFERASE-LIKE PROTEIN 1"/>
    <property type="match status" value="1"/>
</dbReference>
<dbReference type="Proteomes" id="UP000280792">
    <property type="component" value="Unassembled WGS sequence"/>
</dbReference>
<reference evidence="2 3" key="2">
    <citation type="submission" date="2018-12" db="EMBL/GenBank/DDBJ databases">
        <title>Simiduia agarivorans gen. nov., sp. nov., a marine, agarolytic bacterium isolated from shallow coastal water from Keelung, Taiwan.</title>
        <authorList>
            <person name="Shieh W.Y."/>
        </authorList>
    </citation>
    <scope>NUCLEOTIDE SEQUENCE [LARGE SCALE GENOMIC DNA]</scope>
    <source>
        <strain evidence="2 3">GTF-13</strain>
    </source>
</reference>
<dbReference type="CDD" id="cd00761">
    <property type="entry name" value="Glyco_tranf_GTA_type"/>
    <property type="match status" value="1"/>
</dbReference>
<sequence length="290" mass="33019">MQQLTSVIIPSFNSNKKLARLLATIPKNGFEVIVVDDNGEEPAALLEPLFPHVHFYLNERKRGAGGARNTGLLYATGTHLTFADSDDLFITNNLKNIAIENDADITYFPPDSFLEDATHHQGNRHIKFKQLVDHFESDSQSIRFHFYPPYSKIYRADLIINNDIFFDETLHANDICFSLKAGILAKNIIAQKTTFYKIEQGTTSLTQELTRISVAQRLEAIERFNVILENSGYKEHQISSYFYISKAFTISPSLAFKHLIKTIKNNHPLFIDKKTINSIKNLISSTLNKH</sequence>
<dbReference type="Gene3D" id="3.90.550.10">
    <property type="entry name" value="Spore Coat Polysaccharide Biosynthesis Protein SpsA, Chain A"/>
    <property type="match status" value="1"/>
</dbReference>
<feature type="domain" description="Glycosyltransferase 2-like" evidence="1">
    <location>
        <begin position="6"/>
        <end position="155"/>
    </location>
</feature>
<evidence type="ECO:0000313" key="3">
    <source>
        <dbReference type="Proteomes" id="UP000280792"/>
    </source>
</evidence>
<dbReference type="GO" id="GO:0016758">
    <property type="term" value="F:hexosyltransferase activity"/>
    <property type="evidence" value="ECO:0007669"/>
    <property type="project" value="UniProtKB-ARBA"/>
</dbReference>
<gene>
    <name evidence="2" type="ORF">D0544_01885</name>
</gene>
<keyword evidence="3" id="KW-1185">Reference proteome</keyword>
<keyword evidence="2" id="KW-0808">Transferase</keyword>
<evidence type="ECO:0000313" key="2">
    <source>
        <dbReference type="EMBL" id="RRJ83894.1"/>
    </source>
</evidence>
<dbReference type="SUPFAM" id="SSF53448">
    <property type="entry name" value="Nucleotide-diphospho-sugar transferases"/>
    <property type="match status" value="1"/>
</dbReference>
<comment type="caution">
    <text evidence="2">The sequence shown here is derived from an EMBL/GenBank/DDBJ whole genome shotgun (WGS) entry which is preliminary data.</text>
</comment>
<evidence type="ECO:0000259" key="1">
    <source>
        <dbReference type="Pfam" id="PF00535"/>
    </source>
</evidence>
<dbReference type="AlphaFoldDB" id="A0A3P3VN90"/>
<dbReference type="RefSeq" id="WP_125014302.1">
    <property type="nucleotide sequence ID" value="NZ_QWEZ01000001.1"/>
</dbReference>
<dbReference type="PANTHER" id="PTHR22916">
    <property type="entry name" value="GLYCOSYLTRANSFERASE"/>
    <property type="match status" value="1"/>
</dbReference>